<dbReference type="Gene3D" id="3.80.10.10">
    <property type="entry name" value="Ribonuclease Inhibitor"/>
    <property type="match status" value="1"/>
</dbReference>
<dbReference type="EMBL" id="REGN01001340">
    <property type="protein sequence ID" value="RNA35325.1"/>
    <property type="molecule type" value="Genomic_DNA"/>
</dbReference>
<evidence type="ECO:0000256" key="2">
    <source>
        <dbReference type="ARBA" id="ARBA00022614"/>
    </source>
</evidence>
<comment type="caution">
    <text evidence="5">The sequence shown here is derived from an EMBL/GenBank/DDBJ whole genome shotgun (WGS) entry which is preliminary data.</text>
</comment>
<dbReference type="Gene3D" id="1.25.40.200">
    <property type="entry name" value="Ran-GTPase activating protein 1, C-terminal domain"/>
    <property type="match status" value="1"/>
</dbReference>
<dbReference type="GO" id="GO:0048471">
    <property type="term" value="C:perinuclear region of cytoplasm"/>
    <property type="evidence" value="ECO:0007669"/>
    <property type="project" value="TreeGrafter"/>
</dbReference>
<dbReference type="SMART" id="SM00368">
    <property type="entry name" value="LRR_RI"/>
    <property type="match status" value="9"/>
</dbReference>
<keyword evidence="6" id="KW-1185">Reference proteome</keyword>
<accession>A0A3M7SI00</accession>
<keyword evidence="1" id="KW-0343">GTPase activation</keyword>
<dbReference type="PANTHER" id="PTHR24113:SF12">
    <property type="entry name" value="RAN GTPASE-ACTIVATING PROTEIN 1"/>
    <property type="match status" value="1"/>
</dbReference>
<dbReference type="Pfam" id="PF13516">
    <property type="entry name" value="LRR_6"/>
    <property type="match status" value="1"/>
</dbReference>
<name>A0A3M7SI00_BRAPC</name>
<keyword evidence="3" id="KW-0677">Repeat</keyword>
<evidence type="ECO:0000256" key="1">
    <source>
        <dbReference type="ARBA" id="ARBA00022468"/>
    </source>
</evidence>
<feature type="compositionally biased region" description="Acidic residues" evidence="4">
    <location>
        <begin position="353"/>
        <end position="385"/>
    </location>
</feature>
<dbReference type="InterPro" id="IPR001611">
    <property type="entry name" value="Leu-rich_rpt"/>
</dbReference>
<dbReference type="CDD" id="cd00116">
    <property type="entry name" value="LRR_RI"/>
    <property type="match status" value="1"/>
</dbReference>
<dbReference type="SUPFAM" id="SSF52047">
    <property type="entry name" value="RNI-like"/>
    <property type="match status" value="1"/>
</dbReference>
<evidence type="ECO:0000313" key="6">
    <source>
        <dbReference type="Proteomes" id="UP000276133"/>
    </source>
</evidence>
<evidence type="ECO:0000313" key="5">
    <source>
        <dbReference type="EMBL" id="RNA35325.1"/>
    </source>
</evidence>
<dbReference type="STRING" id="10195.A0A3M7SI00"/>
<dbReference type="PANTHER" id="PTHR24113">
    <property type="entry name" value="RAN GTPASE-ACTIVATING PROTEIN 1"/>
    <property type="match status" value="1"/>
</dbReference>
<dbReference type="InterPro" id="IPR036720">
    <property type="entry name" value="RanGAP1_C_sf"/>
</dbReference>
<dbReference type="GO" id="GO:0005829">
    <property type="term" value="C:cytosol"/>
    <property type="evidence" value="ECO:0007669"/>
    <property type="project" value="TreeGrafter"/>
</dbReference>
<dbReference type="SUPFAM" id="SSF69099">
    <property type="entry name" value="Ran-GTPase activating protein 1 (RanGAP1), C-terminal domain"/>
    <property type="match status" value="1"/>
</dbReference>
<dbReference type="AlphaFoldDB" id="A0A3M7SI00"/>
<organism evidence="5 6">
    <name type="scientific">Brachionus plicatilis</name>
    <name type="common">Marine rotifer</name>
    <name type="synonym">Brachionus muelleri</name>
    <dbReference type="NCBI Taxonomy" id="10195"/>
    <lineage>
        <taxon>Eukaryota</taxon>
        <taxon>Metazoa</taxon>
        <taxon>Spiralia</taxon>
        <taxon>Gnathifera</taxon>
        <taxon>Rotifera</taxon>
        <taxon>Eurotatoria</taxon>
        <taxon>Monogononta</taxon>
        <taxon>Pseudotrocha</taxon>
        <taxon>Ploima</taxon>
        <taxon>Brachionidae</taxon>
        <taxon>Brachionus</taxon>
    </lineage>
</organism>
<dbReference type="InterPro" id="IPR032675">
    <property type="entry name" value="LRR_dom_sf"/>
</dbReference>
<dbReference type="GO" id="GO:0031267">
    <property type="term" value="F:small GTPase binding"/>
    <property type="evidence" value="ECO:0007669"/>
    <property type="project" value="TreeGrafter"/>
</dbReference>
<reference evidence="5 6" key="1">
    <citation type="journal article" date="2018" name="Sci. Rep.">
        <title>Genomic signatures of local adaptation to the degree of environmental predictability in rotifers.</title>
        <authorList>
            <person name="Franch-Gras L."/>
            <person name="Hahn C."/>
            <person name="Garcia-Roger E.M."/>
            <person name="Carmona M.J."/>
            <person name="Serra M."/>
            <person name="Gomez A."/>
        </authorList>
    </citation>
    <scope>NUCLEOTIDE SEQUENCE [LARGE SCALE GENOMIC DNA]</scope>
    <source>
        <strain evidence="5">HYR1</strain>
    </source>
</reference>
<feature type="region of interest" description="Disordered" evidence="4">
    <location>
        <begin position="351"/>
        <end position="385"/>
    </location>
</feature>
<evidence type="ECO:0000256" key="3">
    <source>
        <dbReference type="ARBA" id="ARBA00022737"/>
    </source>
</evidence>
<dbReference type="GO" id="GO:0005634">
    <property type="term" value="C:nucleus"/>
    <property type="evidence" value="ECO:0007669"/>
    <property type="project" value="TreeGrafter"/>
</dbReference>
<dbReference type="GO" id="GO:0007165">
    <property type="term" value="P:signal transduction"/>
    <property type="evidence" value="ECO:0007669"/>
    <property type="project" value="InterPro"/>
</dbReference>
<dbReference type="OrthoDB" id="184583at2759"/>
<dbReference type="InterPro" id="IPR027038">
    <property type="entry name" value="RanGap"/>
</dbReference>
<evidence type="ECO:0000256" key="4">
    <source>
        <dbReference type="SAM" id="MobiDB-lite"/>
    </source>
</evidence>
<dbReference type="GO" id="GO:0005096">
    <property type="term" value="F:GTPase activator activity"/>
    <property type="evidence" value="ECO:0007669"/>
    <property type="project" value="UniProtKB-KW"/>
</dbReference>
<dbReference type="GO" id="GO:0006913">
    <property type="term" value="P:nucleocytoplasmic transport"/>
    <property type="evidence" value="ECO:0007669"/>
    <property type="project" value="TreeGrafter"/>
</dbReference>
<dbReference type="Proteomes" id="UP000276133">
    <property type="component" value="Unassembled WGS sequence"/>
</dbReference>
<keyword evidence="2" id="KW-0433">Leucine-rich repeat</keyword>
<proteinExistence type="predicted"/>
<protein>
    <submittedName>
        <fullName evidence="5">Ran GTPase-activating 1</fullName>
    </submittedName>
</protein>
<sequence>MKSSITDIEHLSKSRQNYADELSFAGQGLKLNTRQDAHQIAAEIKKCKTIKVLRLEGNTISPEAADELSKSLEQHPELERLIVNDIFTGRLKDQIPPALKSLCGALNKSGAHLVEINMSDNAYGPIGLDALVDFLATDTCFSLREIRMHNNGLGPQGSQKFASALHKCLTNSQGRFKLKVFVCGRNRLELEGARSIGAVLKKIATLEEIQMPQNGIRPNGIEYLADACMHNPQLKTINFNDNTFLKSGAEWMSKALINLKNLEHLNLGDCLLKSKGALLITRAVAQLQSLKELNLSFNEVDLQTGLEICNILTKSSFKNLELIDLNGNRFGEDGKVEIQQILEGYKDSLASLSEDEGSEEEEEEKEEEEEEEEEETDEETSEVVVDEEYDDYDQVENEDYEEYEAEQLKEQVENINLAPQQSLFTQFKTPGPNLFSSLVKNNALVTNVKEFDNFVLNPSMANLEQINQSTVQSVIKNPKFNGMFFAKFAARCLATLYEPSSDSGKKVVDVANMFIKFYLASENGKHLVSEILTEFGVIKSEDKKFVPSEIGDKLSMLLRALMSQEYVKSAREQIMSYVNLRLGEQNGKFDKKNAELLAKCLRQN</sequence>
<gene>
    <name evidence="5" type="ORF">BpHYR1_044023</name>
</gene>